<protein>
    <recommendedName>
        <fullName evidence="1">DUF6850 domain-containing protein</fullName>
    </recommendedName>
</protein>
<proteinExistence type="predicted"/>
<feature type="domain" description="DUF6850" evidence="1">
    <location>
        <begin position="50"/>
        <end position="175"/>
    </location>
</feature>
<organism evidence="2">
    <name type="scientific">Caldithrix abyssi</name>
    <dbReference type="NCBI Taxonomy" id="187145"/>
    <lineage>
        <taxon>Bacteria</taxon>
        <taxon>Pseudomonadati</taxon>
        <taxon>Calditrichota</taxon>
        <taxon>Calditrichia</taxon>
        <taxon>Calditrichales</taxon>
        <taxon>Calditrichaceae</taxon>
        <taxon>Caldithrix</taxon>
    </lineage>
</organism>
<dbReference type="Pfam" id="PF21012">
    <property type="entry name" value="DUF6850"/>
    <property type="match status" value="1"/>
</dbReference>
<dbReference type="InterPro" id="IPR049236">
    <property type="entry name" value="DUF6850"/>
</dbReference>
<name>A0A7V5PQ35_CALAY</name>
<comment type="caution">
    <text evidence="2">The sequence shown here is derived from an EMBL/GenBank/DDBJ whole genome shotgun (WGS) entry which is preliminary data.</text>
</comment>
<feature type="non-terminal residue" evidence="2">
    <location>
        <position position="178"/>
    </location>
</feature>
<accession>A0A7V5PQ35</accession>
<dbReference type="AlphaFoldDB" id="A0A7V5PQ35"/>
<reference evidence="2" key="1">
    <citation type="journal article" date="2020" name="mSystems">
        <title>Genome- and Community-Level Interaction Insights into Carbon Utilization and Element Cycling Functions of Hydrothermarchaeota in Hydrothermal Sediment.</title>
        <authorList>
            <person name="Zhou Z."/>
            <person name="Liu Y."/>
            <person name="Xu W."/>
            <person name="Pan J."/>
            <person name="Luo Z.H."/>
            <person name="Li M."/>
        </authorList>
    </citation>
    <scope>NUCLEOTIDE SEQUENCE [LARGE SCALE GENOMIC DNA]</scope>
    <source>
        <strain evidence="2">HyVt-527</strain>
    </source>
</reference>
<sequence>MAVILLILFLSGMIWAQPGDLRPRAAGEMRIALPDTNRQLNLYQFAGNSAWLQMNNRGNWLRIDFGNQTARGNLRRYWDAFGVFDNAVSFSGQKHVSPTQTFFGQIRYNLDYKERVNRAIEMEPYDLDPFVLSDSTEGDFLYAGPQVFVAYSHHIWPRLWWGVSLDYRIYRGLKKNYS</sequence>
<evidence type="ECO:0000313" key="2">
    <source>
        <dbReference type="EMBL" id="HHJ52825.1"/>
    </source>
</evidence>
<evidence type="ECO:0000259" key="1">
    <source>
        <dbReference type="Pfam" id="PF21012"/>
    </source>
</evidence>
<dbReference type="Proteomes" id="UP000886124">
    <property type="component" value="Unassembled WGS sequence"/>
</dbReference>
<gene>
    <name evidence="2" type="ORF">ENJ89_06480</name>
</gene>
<dbReference type="EMBL" id="DROD01000441">
    <property type="protein sequence ID" value="HHJ52825.1"/>
    <property type="molecule type" value="Genomic_DNA"/>
</dbReference>